<reference evidence="1 2" key="1">
    <citation type="submission" date="2021-02" db="EMBL/GenBank/DDBJ databases">
        <title>De Novo genome assembly of isolated myxobacteria.</title>
        <authorList>
            <person name="Stevens D.C."/>
        </authorList>
    </citation>
    <scope>NUCLEOTIDE SEQUENCE [LARGE SCALE GENOMIC DNA]</scope>
    <source>
        <strain evidence="2">SCPEA02</strain>
    </source>
</reference>
<organism evidence="1 2">
    <name type="scientific">Pyxidicoccus parkwayensis</name>
    <dbReference type="NCBI Taxonomy" id="2813578"/>
    <lineage>
        <taxon>Bacteria</taxon>
        <taxon>Pseudomonadati</taxon>
        <taxon>Myxococcota</taxon>
        <taxon>Myxococcia</taxon>
        <taxon>Myxococcales</taxon>
        <taxon>Cystobacterineae</taxon>
        <taxon>Myxococcaceae</taxon>
        <taxon>Pyxidicoccus</taxon>
    </lineage>
</organism>
<dbReference type="NCBIfam" id="TIGR02265">
    <property type="entry name" value="Mxa_TIGR02265"/>
    <property type="match status" value="1"/>
</dbReference>
<evidence type="ECO:0000313" key="1">
    <source>
        <dbReference type="EMBL" id="QSQ18806.1"/>
    </source>
</evidence>
<dbReference type="Pfam" id="PF09536">
    <property type="entry name" value="DUF2378"/>
    <property type="match status" value="1"/>
</dbReference>
<dbReference type="RefSeq" id="WP_206720394.1">
    <property type="nucleotide sequence ID" value="NZ_CP071090.1"/>
</dbReference>
<protein>
    <submittedName>
        <fullName evidence="1">DUF2378 family protein</fullName>
    </submittedName>
</protein>
<name>A0ABX7NIY8_9BACT</name>
<accession>A0ABX7NIY8</accession>
<keyword evidence="2" id="KW-1185">Reference proteome</keyword>
<sequence>MSNERVIFGNTVDSLYRKTLDADIPPELRARLKELGMDLDAPLLAAYPHAVWVRCLDEVGRSLHPSVPLDEARRRLARRMIEGYAQTLMGAAVLAMARVLGPMRSLGRMTHNFRSGNNFTETRLTVVGPSAADLWFNEPEVTEGFVEGVLEEGLQRIGVQGLSIQRERHGPESCTYRVQWDDASAR</sequence>
<dbReference type="EMBL" id="CP071090">
    <property type="protein sequence ID" value="QSQ18806.1"/>
    <property type="molecule type" value="Genomic_DNA"/>
</dbReference>
<gene>
    <name evidence="1" type="ORF">JY651_25965</name>
</gene>
<dbReference type="InterPro" id="IPR011751">
    <property type="entry name" value="Mxa_paralog_2265"/>
</dbReference>
<evidence type="ECO:0000313" key="2">
    <source>
        <dbReference type="Proteomes" id="UP000662747"/>
    </source>
</evidence>
<dbReference type="Proteomes" id="UP000662747">
    <property type="component" value="Chromosome"/>
</dbReference>
<proteinExistence type="predicted"/>